<dbReference type="OrthoDB" id="5395789at2759"/>
<feature type="region of interest" description="Disordered" evidence="1">
    <location>
        <begin position="28"/>
        <end position="50"/>
    </location>
</feature>
<name>A0A9P4N2T2_9PLEO</name>
<dbReference type="AlphaFoldDB" id="A0A9P4N2T2"/>
<evidence type="ECO:0000256" key="1">
    <source>
        <dbReference type="SAM" id="MobiDB-lite"/>
    </source>
</evidence>
<dbReference type="EMBL" id="ML986622">
    <property type="protein sequence ID" value="KAF2263697.1"/>
    <property type="molecule type" value="Genomic_DNA"/>
</dbReference>
<evidence type="ECO:0000313" key="3">
    <source>
        <dbReference type="Proteomes" id="UP000800093"/>
    </source>
</evidence>
<dbReference type="Proteomes" id="UP000800093">
    <property type="component" value="Unassembled WGS sequence"/>
</dbReference>
<comment type="caution">
    <text evidence="2">The sequence shown here is derived from an EMBL/GenBank/DDBJ whole genome shotgun (WGS) entry which is preliminary data.</text>
</comment>
<proteinExistence type="predicted"/>
<organism evidence="2 3">
    <name type="scientific">Lojkania enalia</name>
    <dbReference type="NCBI Taxonomy" id="147567"/>
    <lineage>
        <taxon>Eukaryota</taxon>
        <taxon>Fungi</taxon>
        <taxon>Dikarya</taxon>
        <taxon>Ascomycota</taxon>
        <taxon>Pezizomycotina</taxon>
        <taxon>Dothideomycetes</taxon>
        <taxon>Pleosporomycetidae</taxon>
        <taxon>Pleosporales</taxon>
        <taxon>Pleosporales incertae sedis</taxon>
        <taxon>Lojkania</taxon>
    </lineage>
</organism>
<sequence length="317" mass="35952">MNTNDIVQRNKIWDPDDDEFDRWPIPDVPISTRQPARDAQKTDTHHSANSAVMTYRKFSGSYNPSLLDRVGNDEDSKDERATIEELRDPNWSDHLGADLHDNLMKVYFAKCQQLPTELPARYMHVVDYTAYLCSESAVSAHLRPRLADGVATVLFNTSSKCLDSFIDPKVKVFEWRRNVHHLANESLSAVIRRVGNEVLTGTYRNHGFQYLWSHYIKSAIDFTGKWGEVYAATSRGTTPVSLAGPIWDDFTATDGTATEDPTNPKFALFVGRELAVMLLRGGYWDYDWEAGMTVEWEADGRVLQGTMKGRHNERASG</sequence>
<reference evidence="3" key="1">
    <citation type="journal article" date="2020" name="Stud. Mycol.">
        <title>101 Dothideomycetes genomes: A test case for predicting lifestyles and emergence of pathogens.</title>
        <authorList>
            <person name="Haridas S."/>
            <person name="Albert R."/>
            <person name="Binder M."/>
            <person name="Bloem J."/>
            <person name="LaButti K."/>
            <person name="Salamov A."/>
            <person name="Andreopoulos B."/>
            <person name="Baker S."/>
            <person name="Barry K."/>
            <person name="Bills G."/>
            <person name="Bluhm B."/>
            <person name="Cannon C."/>
            <person name="Castanera R."/>
            <person name="Culley D."/>
            <person name="Daum C."/>
            <person name="Ezra D."/>
            <person name="Gonzalez J."/>
            <person name="Henrissat B."/>
            <person name="Kuo A."/>
            <person name="Liang C."/>
            <person name="Lipzen A."/>
            <person name="Lutzoni F."/>
            <person name="Magnuson J."/>
            <person name="Mondo S."/>
            <person name="Nolan M."/>
            <person name="Ohm R."/>
            <person name="Pangilinan J."/>
            <person name="Park H.-J."/>
            <person name="Ramirez L."/>
            <person name="Alfaro M."/>
            <person name="Sun H."/>
            <person name="Tritt A."/>
            <person name="Yoshinaga Y."/>
            <person name="Zwiers L.-H."/>
            <person name="Turgeon B."/>
            <person name="Goodwin S."/>
            <person name="Spatafora J."/>
            <person name="Crous P."/>
            <person name="Grigoriev I."/>
        </authorList>
    </citation>
    <scope>NUCLEOTIDE SEQUENCE [LARGE SCALE GENOMIC DNA]</scope>
    <source>
        <strain evidence="3">CBS 304.66</strain>
    </source>
</reference>
<gene>
    <name evidence="2" type="ORF">CC78DRAFT_544650</name>
</gene>
<keyword evidence="3" id="KW-1185">Reference proteome</keyword>
<protein>
    <submittedName>
        <fullName evidence="2">Uncharacterized protein</fullName>
    </submittedName>
</protein>
<accession>A0A9P4N2T2</accession>
<feature type="compositionally biased region" description="Basic and acidic residues" evidence="1">
    <location>
        <begin position="35"/>
        <end position="46"/>
    </location>
</feature>
<evidence type="ECO:0000313" key="2">
    <source>
        <dbReference type="EMBL" id="KAF2263697.1"/>
    </source>
</evidence>